<sequence>MSRKHKPFGTAGSASVLNEHSRYYEKKGINRQDSGVTPVSQKSVRDAAQLKLLASVGLDLFRTGLVVDNTKPLPTEARHPSIAPNLVSIPEGQQVALRGRTQHSHAIVLLDGPVSANHPGVWLSQRIETALPLYHAITEQEKATCYVIPFGGDDSEQSLIEAEVARNQLIQRGISPHHIVMDCNSSNTIANAVSLVRVLRHLRLSVVRVVASSFHLARIQHYLDRILGSCHDMRFLVFYHPTPLDHLSRQQLAEKEAHEQAVIIRTQQDLDDAVRAVANTLPFAQHTHFPTLPPSGPARQFYT</sequence>
<dbReference type="CDD" id="cd06259">
    <property type="entry name" value="YdcF-like"/>
    <property type="match status" value="1"/>
</dbReference>
<dbReference type="InterPro" id="IPR014729">
    <property type="entry name" value="Rossmann-like_a/b/a_fold"/>
</dbReference>
<dbReference type="InterPro" id="IPR051599">
    <property type="entry name" value="Cell_Envelope_Assoc"/>
</dbReference>
<dbReference type="Pfam" id="PF02698">
    <property type="entry name" value="DUF218"/>
    <property type="match status" value="1"/>
</dbReference>
<dbReference type="OrthoDB" id="66563at2759"/>
<evidence type="ECO:0000259" key="1">
    <source>
        <dbReference type="Pfam" id="PF02698"/>
    </source>
</evidence>
<dbReference type="PANTHER" id="PTHR30336:SF20">
    <property type="entry name" value="DUF218 DOMAIN-CONTAINING PROTEIN"/>
    <property type="match status" value="1"/>
</dbReference>
<dbReference type="Gene3D" id="3.40.50.620">
    <property type="entry name" value="HUPs"/>
    <property type="match status" value="1"/>
</dbReference>
<name>A0A024TVE1_9STRA</name>
<dbReference type="RefSeq" id="XP_008873805.1">
    <property type="nucleotide sequence ID" value="XM_008875583.1"/>
</dbReference>
<feature type="domain" description="DUF218" evidence="1">
    <location>
        <begin position="106"/>
        <end position="242"/>
    </location>
</feature>
<gene>
    <name evidence="2" type="ORF">H310_09492</name>
</gene>
<proteinExistence type="predicted"/>
<evidence type="ECO:0000313" key="2">
    <source>
        <dbReference type="EMBL" id="ETV97596.1"/>
    </source>
</evidence>
<accession>A0A024TVE1</accession>
<dbReference type="eggNOG" id="ENOG502S1K6">
    <property type="taxonomic scope" value="Eukaryota"/>
</dbReference>
<dbReference type="PANTHER" id="PTHR30336">
    <property type="entry name" value="INNER MEMBRANE PROTEIN, PROBABLE PERMEASE"/>
    <property type="match status" value="1"/>
</dbReference>
<dbReference type="GO" id="GO:0005886">
    <property type="term" value="C:plasma membrane"/>
    <property type="evidence" value="ECO:0007669"/>
    <property type="project" value="TreeGrafter"/>
</dbReference>
<protein>
    <recommendedName>
        <fullName evidence="1">DUF218 domain-containing protein</fullName>
    </recommendedName>
</protein>
<dbReference type="GeneID" id="20086542"/>
<dbReference type="AlphaFoldDB" id="A0A024TVE1"/>
<dbReference type="VEuPathDB" id="FungiDB:H310_09492"/>
<dbReference type="EMBL" id="KI913972">
    <property type="protein sequence ID" value="ETV97596.1"/>
    <property type="molecule type" value="Genomic_DNA"/>
</dbReference>
<reference evidence="2" key="1">
    <citation type="submission" date="2013-12" db="EMBL/GenBank/DDBJ databases">
        <title>The Genome Sequence of Aphanomyces invadans NJM9701.</title>
        <authorList>
            <consortium name="The Broad Institute Genomics Platform"/>
            <person name="Russ C."/>
            <person name="Tyler B."/>
            <person name="van West P."/>
            <person name="Dieguez-Uribeondo J."/>
            <person name="Young S.K."/>
            <person name="Zeng Q."/>
            <person name="Gargeya S."/>
            <person name="Fitzgerald M."/>
            <person name="Abouelleil A."/>
            <person name="Alvarado L."/>
            <person name="Chapman S.B."/>
            <person name="Gainer-Dewar J."/>
            <person name="Goldberg J."/>
            <person name="Griggs A."/>
            <person name="Gujja S."/>
            <person name="Hansen M."/>
            <person name="Howarth C."/>
            <person name="Imamovic A."/>
            <person name="Ireland A."/>
            <person name="Larimer J."/>
            <person name="McCowan C."/>
            <person name="Murphy C."/>
            <person name="Pearson M."/>
            <person name="Poon T.W."/>
            <person name="Priest M."/>
            <person name="Roberts A."/>
            <person name="Saif S."/>
            <person name="Shea T."/>
            <person name="Sykes S."/>
            <person name="Wortman J."/>
            <person name="Nusbaum C."/>
            <person name="Birren B."/>
        </authorList>
    </citation>
    <scope>NUCLEOTIDE SEQUENCE [LARGE SCALE GENOMIC DNA]</scope>
    <source>
        <strain evidence="2">NJM9701</strain>
    </source>
</reference>
<organism evidence="2">
    <name type="scientific">Aphanomyces invadans</name>
    <dbReference type="NCBI Taxonomy" id="157072"/>
    <lineage>
        <taxon>Eukaryota</taxon>
        <taxon>Sar</taxon>
        <taxon>Stramenopiles</taxon>
        <taxon>Oomycota</taxon>
        <taxon>Saprolegniomycetes</taxon>
        <taxon>Saprolegniales</taxon>
        <taxon>Verrucalvaceae</taxon>
        <taxon>Aphanomyces</taxon>
    </lineage>
</organism>
<dbReference type="InterPro" id="IPR003848">
    <property type="entry name" value="DUF218"/>
</dbReference>